<protein>
    <submittedName>
        <fullName evidence="1">Uncharacterized protein</fullName>
    </submittedName>
</protein>
<evidence type="ECO:0000313" key="2">
    <source>
        <dbReference type="Proteomes" id="UP000814033"/>
    </source>
</evidence>
<proteinExistence type="predicted"/>
<name>A0ACB8RDQ6_9AGAM</name>
<reference evidence="1" key="1">
    <citation type="submission" date="2021-02" db="EMBL/GenBank/DDBJ databases">
        <authorList>
            <consortium name="DOE Joint Genome Institute"/>
            <person name="Ahrendt S."/>
            <person name="Looney B.P."/>
            <person name="Miyauchi S."/>
            <person name="Morin E."/>
            <person name="Drula E."/>
            <person name="Courty P.E."/>
            <person name="Chicoki N."/>
            <person name="Fauchery L."/>
            <person name="Kohler A."/>
            <person name="Kuo A."/>
            <person name="Labutti K."/>
            <person name="Pangilinan J."/>
            <person name="Lipzen A."/>
            <person name="Riley R."/>
            <person name="Andreopoulos W."/>
            <person name="He G."/>
            <person name="Johnson J."/>
            <person name="Barry K.W."/>
            <person name="Grigoriev I.V."/>
            <person name="Nagy L."/>
            <person name="Hibbett D."/>
            <person name="Henrissat B."/>
            <person name="Matheny P.B."/>
            <person name="Labbe J."/>
            <person name="Martin F."/>
        </authorList>
    </citation>
    <scope>NUCLEOTIDE SEQUENCE</scope>
    <source>
        <strain evidence="1">FP105234-sp</strain>
    </source>
</reference>
<evidence type="ECO:0000313" key="1">
    <source>
        <dbReference type="EMBL" id="KAI0042213.1"/>
    </source>
</evidence>
<reference evidence="1" key="2">
    <citation type="journal article" date="2022" name="New Phytol.">
        <title>Evolutionary transition to the ectomycorrhizal habit in the genomes of a hyperdiverse lineage of mushroom-forming fungi.</title>
        <authorList>
            <person name="Looney B."/>
            <person name="Miyauchi S."/>
            <person name="Morin E."/>
            <person name="Drula E."/>
            <person name="Courty P.E."/>
            <person name="Kohler A."/>
            <person name="Kuo A."/>
            <person name="LaButti K."/>
            <person name="Pangilinan J."/>
            <person name="Lipzen A."/>
            <person name="Riley R."/>
            <person name="Andreopoulos W."/>
            <person name="He G."/>
            <person name="Johnson J."/>
            <person name="Nolan M."/>
            <person name="Tritt A."/>
            <person name="Barry K.W."/>
            <person name="Grigoriev I.V."/>
            <person name="Nagy L.G."/>
            <person name="Hibbett D."/>
            <person name="Henrissat B."/>
            <person name="Matheny P.B."/>
            <person name="Labbe J."/>
            <person name="Martin F.M."/>
        </authorList>
    </citation>
    <scope>NUCLEOTIDE SEQUENCE</scope>
    <source>
        <strain evidence="1">FP105234-sp</strain>
    </source>
</reference>
<organism evidence="1 2">
    <name type="scientific">Auriscalpium vulgare</name>
    <dbReference type="NCBI Taxonomy" id="40419"/>
    <lineage>
        <taxon>Eukaryota</taxon>
        <taxon>Fungi</taxon>
        <taxon>Dikarya</taxon>
        <taxon>Basidiomycota</taxon>
        <taxon>Agaricomycotina</taxon>
        <taxon>Agaricomycetes</taxon>
        <taxon>Russulales</taxon>
        <taxon>Auriscalpiaceae</taxon>
        <taxon>Auriscalpium</taxon>
    </lineage>
</organism>
<sequence length="227" mass="24880">MDPTPQSHTAPAPAADLADQLRDALRLVAVLRSQLMRTHDDCRTQVELLERDLAAARLERDALRAAASASTPASTPAGLREENRRLRWEKDALRQGRDAARAECERLRDTAEDDASDADADKRVARARSVSEGTVRRSARDRVAVCSCQRICAPAHDDRQAQEHGVRGAVHRAEARQAALDIVRANAHADTPRPPPRPRPNPASCARRPRPDAHRPQALMGGARPPV</sequence>
<keyword evidence="2" id="KW-1185">Reference proteome</keyword>
<gene>
    <name evidence="1" type="ORF">FA95DRAFT_1564552</name>
</gene>
<dbReference type="EMBL" id="MU276078">
    <property type="protein sequence ID" value="KAI0042213.1"/>
    <property type="molecule type" value="Genomic_DNA"/>
</dbReference>
<dbReference type="Proteomes" id="UP000814033">
    <property type="component" value="Unassembled WGS sequence"/>
</dbReference>
<feature type="non-terminal residue" evidence="1">
    <location>
        <position position="227"/>
    </location>
</feature>
<accession>A0ACB8RDQ6</accession>
<comment type="caution">
    <text evidence="1">The sequence shown here is derived from an EMBL/GenBank/DDBJ whole genome shotgun (WGS) entry which is preliminary data.</text>
</comment>